<evidence type="ECO:0000256" key="5">
    <source>
        <dbReference type="HAMAP-Rule" id="MF_00198"/>
    </source>
</evidence>
<dbReference type="FunFam" id="3.40.50.150:FF:000013">
    <property type="entry name" value="Spermidine synthase"/>
    <property type="match status" value="1"/>
</dbReference>
<keyword evidence="4 5" id="KW-0620">Polyamine biosynthesis</keyword>
<name>A0A1H2G8Y6_9BACT</name>
<dbReference type="Gene3D" id="2.30.140.10">
    <property type="entry name" value="Spermidine synthase, tetramerisation domain"/>
    <property type="match status" value="1"/>
</dbReference>
<evidence type="ECO:0000313" key="10">
    <source>
        <dbReference type="EMBL" id="SDU15959.1"/>
    </source>
</evidence>
<evidence type="ECO:0000256" key="8">
    <source>
        <dbReference type="RuleBase" id="RU003837"/>
    </source>
</evidence>
<dbReference type="GO" id="GO:0005829">
    <property type="term" value="C:cytosol"/>
    <property type="evidence" value="ECO:0007669"/>
    <property type="project" value="TreeGrafter"/>
</dbReference>
<dbReference type="InterPro" id="IPR029063">
    <property type="entry name" value="SAM-dependent_MTases_sf"/>
</dbReference>
<dbReference type="PROSITE" id="PS01330">
    <property type="entry name" value="PABS_1"/>
    <property type="match status" value="1"/>
</dbReference>
<dbReference type="EMBL" id="FNLL01000005">
    <property type="protein sequence ID" value="SDU15959.1"/>
    <property type="molecule type" value="Genomic_DNA"/>
</dbReference>
<evidence type="ECO:0000313" key="11">
    <source>
        <dbReference type="Proteomes" id="UP000199608"/>
    </source>
</evidence>
<evidence type="ECO:0000256" key="2">
    <source>
        <dbReference type="ARBA" id="ARBA00022679"/>
    </source>
</evidence>
<evidence type="ECO:0000256" key="7">
    <source>
        <dbReference type="RuleBase" id="RU003836"/>
    </source>
</evidence>
<evidence type="ECO:0000256" key="1">
    <source>
        <dbReference type="ARBA" id="ARBA00007867"/>
    </source>
</evidence>
<dbReference type="PANTHER" id="PTHR11558:SF11">
    <property type="entry name" value="SPERMIDINE SYNTHASE"/>
    <property type="match status" value="1"/>
</dbReference>
<organism evidence="10 11">
    <name type="scientific">Desulfobacula phenolica</name>
    <dbReference type="NCBI Taxonomy" id="90732"/>
    <lineage>
        <taxon>Bacteria</taxon>
        <taxon>Pseudomonadati</taxon>
        <taxon>Thermodesulfobacteriota</taxon>
        <taxon>Desulfobacteria</taxon>
        <taxon>Desulfobacterales</taxon>
        <taxon>Desulfobacteraceae</taxon>
        <taxon>Desulfobacula</taxon>
    </lineage>
</organism>
<comment type="function">
    <text evidence="5">Catalyzes the irreversible transfer of a propylamine group from the amino donor S-adenosylmethioninamine (decarboxy-AdoMet) to putrescine (1,4-diaminobutane) to yield spermidine.</text>
</comment>
<dbReference type="EC" id="2.5.1.16" evidence="5"/>
<dbReference type="PANTHER" id="PTHR11558">
    <property type="entry name" value="SPERMIDINE/SPERMINE SYNTHASE"/>
    <property type="match status" value="1"/>
</dbReference>
<comment type="similarity">
    <text evidence="1 5 7">Belongs to the spermidine/spermine synthase family.</text>
</comment>
<dbReference type="Pfam" id="PF01564">
    <property type="entry name" value="Spermine_synth"/>
    <property type="match status" value="1"/>
</dbReference>
<feature type="binding site" evidence="5">
    <location>
        <position position="154"/>
    </location>
    <ligand>
        <name>S-methyl-5'-thioadenosine</name>
        <dbReference type="ChEBI" id="CHEBI:17509"/>
    </ligand>
</feature>
<dbReference type="UniPathway" id="UPA00248">
    <property type="reaction ID" value="UER00314"/>
</dbReference>
<dbReference type="Proteomes" id="UP000199608">
    <property type="component" value="Unassembled WGS sequence"/>
</dbReference>
<feature type="active site" description="Proton acceptor" evidence="5 6">
    <location>
        <position position="147"/>
    </location>
</feature>
<gene>
    <name evidence="5" type="primary">speE</name>
    <name evidence="10" type="ORF">SAMN04487931_10564</name>
</gene>
<protein>
    <recommendedName>
        <fullName evidence="5">Polyamine aminopropyltransferase</fullName>
    </recommendedName>
    <alternativeName>
        <fullName evidence="5">Putrescine aminopropyltransferase</fullName>
        <shortName evidence="5">PAPT</shortName>
    </alternativeName>
    <alternativeName>
        <fullName evidence="5">Spermidine synthase</fullName>
        <shortName evidence="5">SPDS</shortName>
        <shortName evidence="5">SPDSY</shortName>
        <ecNumber evidence="5">2.5.1.16</ecNumber>
    </alternativeName>
</protein>
<dbReference type="PROSITE" id="PS51006">
    <property type="entry name" value="PABS_2"/>
    <property type="match status" value="1"/>
</dbReference>
<comment type="subunit">
    <text evidence="5">Homodimer or homotetramer.</text>
</comment>
<comment type="caution">
    <text evidence="5">Lacks conserved residue(s) required for the propagation of feature annotation.</text>
</comment>
<dbReference type="CDD" id="cd02440">
    <property type="entry name" value="AdoMet_MTases"/>
    <property type="match status" value="1"/>
</dbReference>
<feature type="binding site" evidence="5">
    <location>
        <begin position="147"/>
        <end position="150"/>
    </location>
    <ligand>
        <name>spermidine</name>
        <dbReference type="ChEBI" id="CHEBI:57834"/>
    </ligand>
</feature>
<dbReference type="InterPro" id="IPR030373">
    <property type="entry name" value="PABS_CS"/>
</dbReference>
<feature type="binding site" evidence="5">
    <location>
        <position position="98"/>
    </location>
    <ligand>
        <name>S-methyl-5'-thioadenosine</name>
        <dbReference type="ChEBI" id="CHEBI:17509"/>
    </ligand>
</feature>
<feature type="binding site" evidence="5">
    <location>
        <begin position="129"/>
        <end position="130"/>
    </location>
    <ligand>
        <name>S-methyl-5'-thioadenosine</name>
        <dbReference type="ChEBI" id="CHEBI:17509"/>
    </ligand>
</feature>
<feature type="domain" description="PABS" evidence="9">
    <location>
        <begin position="1"/>
        <end position="227"/>
    </location>
</feature>
<sequence length="271" mass="30513">MWPGIALSLEIEEVLYSNKSKFQQIDLYQTRNHGKMLVLDGIIQLTQSDEFAYQEMLAHVPLFAHPNPENVLVIGGGDGGVLREIARHACVKTIDFCEIDEEVIKVSKEFLPDMACGFDDPRVRVHIGDGNAYLREQKNKYDVIIVDSSDPIGPGEALFERPFYENLKAALRQNGIIATQGESFFMHKECVANLVKITKELFEVQAYSYILVPTYPGGNIGICLGSLGPQLKTPCRTMSDAIQKQLNYYTPKIHEASFVLPYFAQKMFETL</sequence>
<dbReference type="InterPro" id="IPR001045">
    <property type="entry name" value="Spermi_synthase"/>
</dbReference>
<evidence type="ECO:0000256" key="6">
    <source>
        <dbReference type="PROSITE-ProRule" id="PRU00354"/>
    </source>
</evidence>
<dbReference type="AlphaFoldDB" id="A0A1H2G8Y6"/>
<evidence type="ECO:0000256" key="4">
    <source>
        <dbReference type="ARBA" id="ARBA00023115"/>
    </source>
</evidence>
<accession>A0A1H2G8Y6</accession>
<evidence type="ECO:0000259" key="9">
    <source>
        <dbReference type="PROSITE" id="PS51006"/>
    </source>
</evidence>
<evidence type="ECO:0000256" key="3">
    <source>
        <dbReference type="ARBA" id="ARBA00023066"/>
    </source>
</evidence>
<dbReference type="HAMAP" id="MF_00198">
    <property type="entry name" value="Spermidine_synth"/>
    <property type="match status" value="1"/>
</dbReference>
<comment type="catalytic activity">
    <reaction evidence="5 8">
        <text>S-adenosyl 3-(methylsulfanyl)propylamine + putrescine = S-methyl-5'-thioadenosine + spermidine + H(+)</text>
        <dbReference type="Rhea" id="RHEA:12721"/>
        <dbReference type="ChEBI" id="CHEBI:15378"/>
        <dbReference type="ChEBI" id="CHEBI:17509"/>
        <dbReference type="ChEBI" id="CHEBI:57443"/>
        <dbReference type="ChEBI" id="CHEBI:57834"/>
        <dbReference type="ChEBI" id="CHEBI:326268"/>
        <dbReference type="EC" id="2.5.1.16"/>
    </reaction>
</comment>
<dbReference type="InterPro" id="IPR037163">
    <property type="entry name" value="Spermidine_synt_N_sf"/>
</dbReference>
<dbReference type="InterPro" id="IPR035246">
    <property type="entry name" value="Spermidine_synt_N"/>
</dbReference>
<dbReference type="NCBIfam" id="NF002010">
    <property type="entry name" value="PRK00811.1"/>
    <property type="match status" value="1"/>
</dbReference>
<dbReference type="Pfam" id="PF17284">
    <property type="entry name" value="Spermine_synt_N"/>
    <property type="match status" value="1"/>
</dbReference>
<dbReference type="GO" id="GO:0004766">
    <property type="term" value="F:spermidine synthase activity"/>
    <property type="evidence" value="ECO:0007669"/>
    <property type="project" value="UniProtKB-UniRule"/>
</dbReference>
<dbReference type="InterPro" id="IPR030374">
    <property type="entry name" value="PABS"/>
</dbReference>
<keyword evidence="2 5" id="KW-0808">Transferase</keyword>
<keyword evidence="3 5" id="KW-0745">Spermidine biosynthesis</keyword>
<dbReference type="NCBIfam" id="TIGR00417">
    <property type="entry name" value="speE"/>
    <property type="match status" value="1"/>
</dbReference>
<feature type="binding site" evidence="5">
    <location>
        <position position="78"/>
    </location>
    <ligand>
        <name>spermidine</name>
        <dbReference type="ChEBI" id="CHEBI:57834"/>
    </ligand>
</feature>
<dbReference type="SUPFAM" id="SSF53335">
    <property type="entry name" value="S-adenosyl-L-methionine-dependent methyltransferases"/>
    <property type="match status" value="1"/>
</dbReference>
<comment type="pathway">
    <text evidence="5">Amine and polyamine biosynthesis; spermidine biosynthesis; spermidine from putrescine: step 1/1.</text>
</comment>
<reference evidence="11" key="1">
    <citation type="submission" date="2016-10" db="EMBL/GenBank/DDBJ databases">
        <authorList>
            <person name="Varghese N."/>
            <person name="Submissions S."/>
        </authorList>
    </citation>
    <scope>NUCLEOTIDE SEQUENCE [LARGE SCALE GENOMIC DNA]</scope>
    <source>
        <strain evidence="11">DSM 3384</strain>
    </source>
</reference>
<dbReference type="GO" id="GO:0008295">
    <property type="term" value="P:spermidine biosynthetic process"/>
    <property type="evidence" value="ECO:0007669"/>
    <property type="project" value="UniProtKB-UniRule"/>
</dbReference>
<proteinExistence type="inferred from homology"/>
<keyword evidence="11" id="KW-1185">Reference proteome</keyword>
<feature type="binding site" evidence="5">
    <location>
        <position position="23"/>
    </location>
    <ligand>
        <name>S-methyl-5'-thioadenosine</name>
        <dbReference type="ChEBI" id="CHEBI:17509"/>
    </ligand>
</feature>
<dbReference type="Gene3D" id="3.40.50.150">
    <property type="entry name" value="Vaccinia Virus protein VP39"/>
    <property type="match status" value="1"/>
</dbReference>